<protein>
    <submittedName>
        <fullName evidence="2">Uncharacterized protein</fullName>
    </submittedName>
</protein>
<feature type="region of interest" description="Disordered" evidence="1">
    <location>
        <begin position="71"/>
        <end position="107"/>
    </location>
</feature>
<name>A0A2S2PXZ1_9HEMI</name>
<evidence type="ECO:0000313" key="2">
    <source>
        <dbReference type="EMBL" id="MBY70377.1"/>
    </source>
</evidence>
<dbReference type="AlphaFoldDB" id="A0A2S2PXZ1"/>
<accession>A0A2S2PXZ1</accession>
<organism evidence="2">
    <name type="scientific">Sipha flava</name>
    <name type="common">yellow sugarcane aphid</name>
    <dbReference type="NCBI Taxonomy" id="143950"/>
    <lineage>
        <taxon>Eukaryota</taxon>
        <taxon>Metazoa</taxon>
        <taxon>Ecdysozoa</taxon>
        <taxon>Arthropoda</taxon>
        <taxon>Hexapoda</taxon>
        <taxon>Insecta</taxon>
        <taxon>Pterygota</taxon>
        <taxon>Neoptera</taxon>
        <taxon>Paraneoptera</taxon>
        <taxon>Hemiptera</taxon>
        <taxon>Sternorrhyncha</taxon>
        <taxon>Aphidomorpha</taxon>
        <taxon>Aphidoidea</taxon>
        <taxon>Aphididae</taxon>
        <taxon>Sipha</taxon>
    </lineage>
</organism>
<dbReference type="EMBL" id="GGMS01001174">
    <property type="protein sequence ID" value="MBY70377.1"/>
    <property type="molecule type" value="Transcribed_RNA"/>
</dbReference>
<proteinExistence type="predicted"/>
<gene>
    <name evidence="2" type="ORF">g.160827</name>
</gene>
<reference evidence="2" key="1">
    <citation type="submission" date="2018-04" db="EMBL/GenBank/DDBJ databases">
        <title>Transcriptome assembly of Sipha flava.</title>
        <authorList>
            <person name="Scully E.D."/>
            <person name="Geib S.M."/>
            <person name="Palmer N.A."/>
            <person name="Koch K."/>
            <person name="Bradshaw J."/>
            <person name="Heng-Moss T."/>
            <person name="Sarath G."/>
        </authorList>
    </citation>
    <scope>NUCLEOTIDE SEQUENCE</scope>
</reference>
<feature type="compositionally biased region" description="Basic and acidic residues" evidence="1">
    <location>
        <begin position="98"/>
        <end position="107"/>
    </location>
</feature>
<evidence type="ECO:0000256" key="1">
    <source>
        <dbReference type="SAM" id="MobiDB-lite"/>
    </source>
</evidence>
<sequence length="147" mass="17150">MACLHWTINGRDIIATAEVSAAVTLTRYKEFLGEFDEATDDHQVLATHDRHNQRVQWYGHVVDRGQSVTIPAQNDFQQTRRNRRKRRSYVGQQHHGRRADQQQQDDHDVDGAELNVSCWLLRVQTWPVRDAANGKSQQRRYTGTRSR</sequence>